<evidence type="ECO:0000256" key="1">
    <source>
        <dbReference type="SAM" id="MobiDB-lite"/>
    </source>
</evidence>
<feature type="region of interest" description="Disordered" evidence="1">
    <location>
        <begin position="171"/>
        <end position="215"/>
    </location>
</feature>
<dbReference type="Gene3D" id="3.30.70.330">
    <property type="match status" value="1"/>
</dbReference>
<feature type="compositionally biased region" description="Polar residues" evidence="1">
    <location>
        <begin position="496"/>
        <end position="516"/>
    </location>
</feature>
<evidence type="ECO:0008006" key="4">
    <source>
        <dbReference type="Google" id="ProtNLM"/>
    </source>
</evidence>
<evidence type="ECO:0000313" key="2">
    <source>
        <dbReference type="EMBL" id="KZT53317.1"/>
    </source>
</evidence>
<protein>
    <recommendedName>
        <fullName evidence="4">RRM domain-containing protein</fullName>
    </recommendedName>
</protein>
<dbReference type="STRING" id="1353952.A0A165DQK4"/>
<accession>A0A165DQK4</accession>
<keyword evidence="3" id="KW-1185">Reference proteome</keyword>
<feature type="compositionally biased region" description="Low complexity" evidence="1">
    <location>
        <begin position="440"/>
        <end position="449"/>
    </location>
</feature>
<feature type="region of interest" description="Disordered" evidence="1">
    <location>
        <begin position="427"/>
        <end position="516"/>
    </location>
</feature>
<dbReference type="OrthoDB" id="431169at2759"/>
<reference evidence="2 3" key="1">
    <citation type="journal article" date="2016" name="Mol. Biol. Evol.">
        <title>Comparative Genomics of Early-Diverging Mushroom-Forming Fungi Provides Insights into the Origins of Lignocellulose Decay Capabilities.</title>
        <authorList>
            <person name="Nagy L.G."/>
            <person name="Riley R."/>
            <person name="Tritt A."/>
            <person name="Adam C."/>
            <person name="Daum C."/>
            <person name="Floudas D."/>
            <person name="Sun H."/>
            <person name="Yadav J.S."/>
            <person name="Pangilinan J."/>
            <person name="Larsson K.H."/>
            <person name="Matsuura K."/>
            <person name="Barry K."/>
            <person name="Labutti K."/>
            <person name="Kuo R."/>
            <person name="Ohm R.A."/>
            <person name="Bhattacharya S.S."/>
            <person name="Shirouzu T."/>
            <person name="Yoshinaga Y."/>
            <person name="Martin F.M."/>
            <person name="Grigoriev I.V."/>
            <person name="Hibbett D.S."/>
        </authorList>
    </citation>
    <scope>NUCLEOTIDE SEQUENCE [LARGE SCALE GENOMIC DNA]</scope>
    <source>
        <strain evidence="2 3">HHB12733</strain>
    </source>
</reference>
<name>A0A165DQK4_9BASI</name>
<sequence length="516" mass="53059">MFTFSPGFEAATLKIPNKDLTSYGPGALAPGSSAAAAVNVLRQAGFASSYAGGGAQAAGDPYSLVGLNAQGGLIDSREISSGLAAAAASGWQIPEDPFARNSASGLMGIGGNPTDLTSHLALPMPRKQIIGFAKFRTREQALEARDVLQGRRIDVEKGAVLKAEMAKKNLHTKRGVGPLGGSTGGGSGNTSANEPMSALASPPGMPGPNGYPGLPPSLGSTMQGDGSQPMTQRDKEMQTIAAMGLNPSSQRIMEMDRGKDRQQRMEMEGAYPQGQQGQSRSRMNAYDAFHSVGDPELQPHQGGRQGSIIGRGSISAGSGPGIIARGMLSPTLESLSPSAGDSYGSFGLLNGVGDHGLPGGVSTRSGLQGSMMDRRMSHSHVQQSQTFRQDPMAATQDMWESLPNTNANEAYNQGMLKGLSRMNIAEEGEDESAGIRAGAPSSHSSNRSQPSPPADGNGESLGARTSGSPGSGPAHAHRTDTRPPGLENSPPRGIMSSGQSMSSEGIPGTVTSPGPQ</sequence>
<dbReference type="Proteomes" id="UP000076842">
    <property type="component" value="Unassembled WGS sequence"/>
</dbReference>
<dbReference type="InterPro" id="IPR012677">
    <property type="entry name" value="Nucleotide-bd_a/b_plait_sf"/>
</dbReference>
<evidence type="ECO:0000313" key="3">
    <source>
        <dbReference type="Proteomes" id="UP000076842"/>
    </source>
</evidence>
<dbReference type="EMBL" id="KV424041">
    <property type="protein sequence ID" value="KZT53317.1"/>
    <property type="molecule type" value="Genomic_DNA"/>
</dbReference>
<dbReference type="InParanoid" id="A0A165DQK4"/>
<feature type="compositionally biased region" description="Gly residues" evidence="1">
    <location>
        <begin position="177"/>
        <end position="188"/>
    </location>
</feature>
<gene>
    <name evidence="2" type="ORF">CALCODRAFT_501267</name>
</gene>
<dbReference type="AlphaFoldDB" id="A0A165DQK4"/>
<proteinExistence type="predicted"/>
<organism evidence="2 3">
    <name type="scientific">Calocera cornea HHB12733</name>
    <dbReference type="NCBI Taxonomy" id="1353952"/>
    <lineage>
        <taxon>Eukaryota</taxon>
        <taxon>Fungi</taxon>
        <taxon>Dikarya</taxon>
        <taxon>Basidiomycota</taxon>
        <taxon>Agaricomycotina</taxon>
        <taxon>Dacrymycetes</taxon>
        <taxon>Dacrymycetales</taxon>
        <taxon>Dacrymycetaceae</taxon>
        <taxon>Calocera</taxon>
    </lineage>
</organism>